<dbReference type="AlphaFoldDB" id="A0A849SN84"/>
<accession>A0A849SN84</accession>
<dbReference type="EMBL" id="JABFRW010000106">
    <property type="protein sequence ID" value="NOT34287.1"/>
    <property type="molecule type" value="Genomic_DNA"/>
</dbReference>
<dbReference type="Proteomes" id="UP000580839">
    <property type="component" value="Unassembled WGS sequence"/>
</dbReference>
<dbReference type="InterPro" id="IPR004879">
    <property type="entry name" value="Ssp411-like_TRX"/>
</dbReference>
<name>A0A849SN84_UNCEI</name>
<gene>
    <name evidence="2" type="ORF">HOP12_08980</name>
</gene>
<evidence type="ECO:0000313" key="2">
    <source>
        <dbReference type="EMBL" id="NOT34287.1"/>
    </source>
</evidence>
<dbReference type="Gene3D" id="3.40.30.10">
    <property type="entry name" value="Glutaredoxin"/>
    <property type="match status" value="1"/>
</dbReference>
<dbReference type="InterPro" id="IPR036249">
    <property type="entry name" value="Thioredoxin-like_sf"/>
</dbReference>
<dbReference type="SUPFAM" id="SSF52833">
    <property type="entry name" value="Thioredoxin-like"/>
    <property type="match status" value="1"/>
</dbReference>
<sequence length="723" mass="79822">MHEPGPRVANRLAREKSPYLLQHAHNPVDWYAWGDEAFERARREDKPIFLSVGYSTCHWCHVMERESFEDEAVAALINRYFVPIKLDREERPDVDRIYMTAMQATGMGGGWPLNVFLTPTLEPFFGGTYFPPRSMPGRIGMMELLPRVHEAWGSERAKIEETGARILAGIAALDEATPSESGSEALFEQAFDALSRFADLEHGGFGEHPKFPSPSNLNFLMRDAWRRARAEPHARAATAAAPDAAPLAMVTRQLDAMAAGGIHDAIGGGFHRYSTDREWLTPHFEKMLYDQAQLASAYLEASQLTGTARYAEVARGIFEYVARDLLAPEGGFLSAEDADSEGEEGRFYVWRPAELEAELGREDARLFAHRYGVTERGNFEHGTSILHEARPIESTAQEFGLAPDEARARLASAVSRLLAARSRRVRPHRDDKVIASWNGMMISAFARGARVLDDASLAARAERAAEFVWNELCHGGERELSRRWRDGESAGPGQLDDHANLALAFVDLNEATQEVRWLERAVAITERMVARHWDAEHAGFFEAAAGDASIRVRLKEGFDGAEMAGNSVALRVLETLARLTGRTEWSTMARLTAAYFRGRLADGAAAMPQMLVALEELESPPRHVVIAGDPVHADTRALIAEHARRYLPHDRLLVTGSAAAHERLAVVAPFTASLVAREGRATAYVCENFVCQMPIQDPRAFAAQLDAATVPTFDSTPATGASA</sequence>
<dbReference type="PANTHER" id="PTHR42899:SF1">
    <property type="entry name" value="SPERMATOGENESIS-ASSOCIATED PROTEIN 20"/>
    <property type="match status" value="1"/>
</dbReference>
<dbReference type="SUPFAM" id="SSF48208">
    <property type="entry name" value="Six-hairpin glycosidases"/>
    <property type="match status" value="1"/>
</dbReference>
<organism evidence="2 3">
    <name type="scientific">Eiseniibacteriota bacterium</name>
    <dbReference type="NCBI Taxonomy" id="2212470"/>
    <lineage>
        <taxon>Bacteria</taxon>
        <taxon>Candidatus Eiseniibacteriota</taxon>
    </lineage>
</organism>
<reference evidence="2 3" key="1">
    <citation type="submission" date="2020-04" db="EMBL/GenBank/DDBJ databases">
        <title>Metagenomic profiling of ammonia- and methane-oxidizing microorganisms in a Dutch drinking water treatment plant.</title>
        <authorList>
            <person name="Poghosyan L."/>
            <person name="Leucker S."/>
        </authorList>
    </citation>
    <scope>NUCLEOTIDE SEQUENCE [LARGE SCALE GENOMIC DNA]</scope>
    <source>
        <strain evidence="2">S-RSF-IL-03</strain>
    </source>
</reference>
<dbReference type="PIRSF" id="PIRSF006402">
    <property type="entry name" value="UCP006402_thioredoxin"/>
    <property type="match status" value="1"/>
</dbReference>
<dbReference type="CDD" id="cd02955">
    <property type="entry name" value="SSP411"/>
    <property type="match status" value="1"/>
</dbReference>
<dbReference type="Pfam" id="PF03190">
    <property type="entry name" value="Thioredox_DsbH"/>
    <property type="match status" value="1"/>
</dbReference>
<dbReference type="PANTHER" id="PTHR42899">
    <property type="entry name" value="SPERMATOGENESIS-ASSOCIATED PROTEIN 20"/>
    <property type="match status" value="1"/>
</dbReference>
<dbReference type="InterPro" id="IPR008928">
    <property type="entry name" value="6-hairpin_glycosidase_sf"/>
</dbReference>
<dbReference type="InterPro" id="IPR012341">
    <property type="entry name" value="6hp_glycosidase-like_sf"/>
</dbReference>
<protein>
    <submittedName>
        <fullName evidence="2">Thioredoxin domain-containing protein</fullName>
    </submittedName>
</protein>
<dbReference type="GO" id="GO:0005975">
    <property type="term" value="P:carbohydrate metabolic process"/>
    <property type="evidence" value="ECO:0007669"/>
    <property type="project" value="InterPro"/>
</dbReference>
<dbReference type="Gene3D" id="1.50.10.10">
    <property type="match status" value="1"/>
</dbReference>
<evidence type="ECO:0000259" key="1">
    <source>
        <dbReference type="Pfam" id="PF03190"/>
    </source>
</evidence>
<dbReference type="InterPro" id="IPR024705">
    <property type="entry name" value="Ssp411"/>
</dbReference>
<evidence type="ECO:0000313" key="3">
    <source>
        <dbReference type="Proteomes" id="UP000580839"/>
    </source>
</evidence>
<feature type="domain" description="Spermatogenesis-associated protein 20-like TRX" evidence="1">
    <location>
        <begin position="10"/>
        <end position="168"/>
    </location>
</feature>
<proteinExistence type="predicted"/>
<comment type="caution">
    <text evidence="2">The sequence shown here is derived from an EMBL/GenBank/DDBJ whole genome shotgun (WGS) entry which is preliminary data.</text>
</comment>